<comment type="caution">
    <text evidence="1">The sequence shown here is derived from an EMBL/GenBank/DDBJ whole genome shotgun (WGS) entry which is preliminary data.</text>
</comment>
<evidence type="ECO:0000313" key="2">
    <source>
        <dbReference type="Proteomes" id="UP001234178"/>
    </source>
</evidence>
<evidence type="ECO:0000313" key="1">
    <source>
        <dbReference type="EMBL" id="KAK4011411.1"/>
    </source>
</evidence>
<organism evidence="1 2">
    <name type="scientific">Daphnia magna</name>
    <dbReference type="NCBI Taxonomy" id="35525"/>
    <lineage>
        <taxon>Eukaryota</taxon>
        <taxon>Metazoa</taxon>
        <taxon>Ecdysozoa</taxon>
        <taxon>Arthropoda</taxon>
        <taxon>Crustacea</taxon>
        <taxon>Branchiopoda</taxon>
        <taxon>Diplostraca</taxon>
        <taxon>Cladocera</taxon>
        <taxon>Anomopoda</taxon>
        <taxon>Daphniidae</taxon>
        <taxon>Daphnia</taxon>
    </lineage>
</organism>
<dbReference type="Proteomes" id="UP001234178">
    <property type="component" value="Unassembled WGS sequence"/>
</dbReference>
<keyword evidence="2" id="KW-1185">Reference proteome</keyword>
<reference evidence="1 2" key="1">
    <citation type="journal article" date="2023" name="Nucleic Acids Res.">
        <title>The hologenome of Daphnia magna reveals possible DNA methylation and microbiome-mediated evolution of the host genome.</title>
        <authorList>
            <person name="Chaturvedi A."/>
            <person name="Li X."/>
            <person name="Dhandapani V."/>
            <person name="Marshall H."/>
            <person name="Kissane S."/>
            <person name="Cuenca-Cambronero M."/>
            <person name="Asole G."/>
            <person name="Calvet F."/>
            <person name="Ruiz-Romero M."/>
            <person name="Marangio P."/>
            <person name="Guigo R."/>
            <person name="Rago D."/>
            <person name="Mirbahai L."/>
            <person name="Eastwood N."/>
            <person name="Colbourne J.K."/>
            <person name="Zhou J."/>
            <person name="Mallon E."/>
            <person name="Orsini L."/>
        </authorList>
    </citation>
    <scope>NUCLEOTIDE SEQUENCE [LARGE SCALE GENOMIC DNA]</scope>
    <source>
        <strain evidence="1">LRV0_1</strain>
    </source>
</reference>
<dbReference type="EMBL" id="JAOYFB010000003">
    <property type="protein sequence ID" value="KAK4011411.1"/>
    <property type="molecule type" value="Genomic_DNA"/>
</dbReference>
<sequence>MLHEQDDCFSYSKTGHFIDIPQSPLQRQIKSVVPHIITVTPTKNGKAVNDAEIRRDLASIYKDTREVGRS</sequence>
<gene>
    <name evidence="1" type="ORF">OUZ56_020528</name>
</gene>
<name>A0ABQ9ZEQ3_9CRUS</name>
<proteinExistence type="predicted"/>
<protein>
    <submittedName>
        <fullName evidence="1">Uncharacterized protein</fullName>
    </submittedName>
</protein>
<accession>A0ABQ9ZEQ3</accession>